<sequence length="977" mass="97581">MFLYADRTVCPRCRAPLPALTAACARCHADLDGPAAYDVFVALQAVDRLVAELADRPLVASGAAITGAAEPSVALRVTSSGRDTAGPAPRRAHRPTVPPVGAAPRHVPVLSGLTVPKILLGLGALCLVVAAVVFLAVAWSALGVGGRTAVLVGFTGAAAGLAAWSARSSLRAGAESLTTVALGLFLLDLAGARSSGWFGDLGVVGFAVLAGILLALAATSAAIATRRTPEPRLLSAEVVVLLGTTAALVATAGFEWATPALWTLGVTLSAAAIALVCRALRLGVPTTGLGGVACLAWVGLVATGLVRAATHPAWEALWAGRHAWPLLAAAVVAAAPAAVGRLPITLRVGACSVAVLLLSLLLACPGLDEDAVPATLTLVAVIALHAAAATLLPHPWRLVTAVPLGIAGSVAALLALAAAVTSLTTSNLLDHGLWTGDSSAQVATDALPAAWSILLPLTVAAAFVAVAGLLRIAGSPAVRAVLTPAATTLVAAASLSPVIVGVPRYVAVLVLVAAAGSLVTWALLRRRAAGWLAAAPLGVLAVGAALADDGLTIGVLVLLTAACAAAEHPRSPARLQEAAHWALPAALGGTTWALASAYDVDGGWRAAPVVAAVAALALARPSGGHETSGLAVSLAAITVSSGFVPVDLRLVAGQLTATGLAATLVGLLRRREATLVGMALLAAAGLAAWPDAVTAVVVLATGLAVSVLHEVRRAAPVADVARAATPVAAAALLWAAGDLAGLSGGWTGVPVVVVLGVLLAWKADVAREVPAAVAALCVALASPASLPDPQAWTAVYLTLGGVACTASALLHADRRRVGWVGLALLTLATWLRLDQLGVGTVEAYTLPLAVVLLVLGTVALLRGERSSLQTQGSGLALALVPSLLQALADPVALRAVLLGAGCVAAVTVGVQRRWAAPLLAGGGTLAVLVLRQMTMAQALPQWALIGLAGTALTFVGLTWEKRLANVRTAAGYLRGLR</sequence>
<protein>
    <recommendedName>
        <fullName evidence="5">DUF2157 domain-containing protein</fullName>
    </recommendedName>
</protein>
<evidence type="ECO:0000256" key="1">
    <source>
        <dbReference type="SAM" id="MobiDB-lite"/>
    </source>
</evidence>
<feature type="transmembrane region" description="Helical" evidence="2">
    <location>
        <begin position="477"/>
        <end position="499"/>
    </location>
</feature>
<feature type="transmembrane region" description="Helical" evidence="2">
    <location>
        <begin position="942"/>
        <end position="959"/>
    </location>
</feature>
<dbReference type="Proteomes" id="UP001233314">
    <property type="component" value="Unassembled WGS sequence"/>
</dbReference>
<dbReference type="RefSeq" id="WP_305027274.1">
    <property type="nucleotide sequence ID" value="NZ_JAUQTA010000001.1"/>
</dbReference>
<keyword evidence="4" id="KW-1185">Reference proteome</keyword>
<dbReference type="NCBIfam" id="NF047321">
    <property type="entry name" value="SCO7613_CTERM"/>
    <property type="match status" value="1"/>
</dbReference>
<feature type="transmembrane region" description="Helical" evidence="2">
    <location>
        <begin position="260"/>
        <end position="277"/>
    </location>
</feature>
<feature type="transmembrane region" description="Helical" evidence="2">
    <location>
        <begin position="322"/>
        <end position="339"/>
    </location>
</feature>
<feature type="transmembrane region" description="Helical" evidence="2">
    <location>
        <begin position="203"/>
        <end position="224"/>
    </location>
</feature>
<evidence type="ECO:0000313" key="3">
    <source>
        <dbReference type="EMBL" id="MDO7867893.1"/>
    </source>
</evidence>
<keyword evidence="2" id="KW-0812">Transmembrane</keyword>
<feature type="transmembrane region" description="Helical" evidence="2">
    <location>
        <begin position="650"/>
        <end position="668"/>
    </location>
</feature>
<reference evidence="3 4" key="1">
    <citation type="submission" date="2023-07" db="EMBL/GenBank/DDBJ databases">
        <title>Nocardioides sp. nov WY-20 isolated from soil.</title>
        <authorList>
            <person name="Liu B."/>
            <person name="Wan Y."/>
        </authorList>
    </citation>
    <scope>NUCLEOTIDE SEQUENCE [LARGE SCALE GENOMIC DNA]</scope>
    <source>
        <strain evidence="3 4">WY-20</strain>
    </source>
</reference>
<feature type="transmembrane region" description="Helical" evidence="2">
    <location>
        <begin position="845"/>
        <end position="863"/>
    </location>
</feature>
<feature type="transmembrane region" description="Helical" evidence="2">
    <location>
        <begin position="173"/>
        <end position="191"/>
    </location>
</feature>
<dbReference type="EMBL" id="JAUQTA010000001">
    <property type="protein sequence ID" value="MDO7867893.1"/>
    <property type="molecule type" value="Genomic_DNA"/>
</dbReference>
<evidence type="ECO:0000256" key="2">
    <source>
        <dbReference type="SAM" id="Phobius"/>
    </source>
</evidence>
<feature type="region of interest" description="Disordered" evidence="1">
    <location>
        <begin position="79"/>
        <end position="100"/>
    </location>
</feature>
<feature type="transmembrane region" description="Helical" evidence="2">
    <location>
        <begin position="680"/>
        <end position="708"/>
    </location>
</feature>
<keyword evidence="2" id="KW-1133">Transmembrane helix</keyword>
<feature type="transmembrane region" description="Helical" evidence="2">
    <location>
        <begin position="371"/>
        <end position="392"/>
    </location>
</feature>
<feature type="transmembrane region" description="Helical" evidence="2">
    <location>
        <begin position="236"/>
        <end position="254"/>
    </location>
</feature>
<feature type="transmembrane region" description="Helical" evidence="2">
    <location>
        <begin position="768"/>
        <end position="786"/>
    </location>
</feature>
<dbReference type="InterPro" id="IPR058062">
    <property type="entry name" value="SCO7613_C"/>
</dbReference>
<accession>A0ABT9AZS0</accession>
<feature type="transmembrane region" description="Helical" evidence="2">
    <location>
        <begin position="289"/>
        <end position="310"/>
    </location>
</feature>
<feature type="transmembrane region" description="Helical" evidence="2">
    <location>
        <begin position="148"/>
        <end position="166"/>
    </location>
</feature>
<proteinExistence type="predicted"/>
<comment type="caution">
    <text evidence="3">The sequence shown here is derived from an EMBL/GenBank/DDBJ whole genome shotgun (WGS) entry which is preliminary data.</text>
</comment>
<feature type="transmembrane region" description="Helical" evidence="2">
    <location>
        <begin position="449"/>
        <end position="470"/>
    </location>
</feature>
<feature type="transmembrane region" description="Helical" evidence="2">
    <location>
        <begin position="404"/>
        <end position="429"/>
    </location>
</feature>
<feature type="transmembrane region" description="Helical" evidence="2">
    <location>
        <begin position="792"/>
        <end position="810"/>
    </location>
</feature>
<feature type="transmembrane region" description="Helical" evidence="2">
    <location>
        <begin position="118"/>
        <end position="142"/>
    </location>
</feature>
<organism evidence="3 4">
    <name type="scientific">Nocardioides jiangxiensis</name>
    <dbReference type="NCBI Taxonomy" id="3064524"/>
    <lineage>
        <taxon>Bacteria</taxon>
        <taxon>Bacillati</taxon>
        <taxon>Actinomycetota</taxon>
        <taxon>Actinomycetes</taxon>
        <taxon>Propionibacteriales</taxon>
        <taxon>Nocardioidaceae</taxon>
        <taxon>Nocardioides</taxon>
    </lineage>
</organism>
<evidence type="ECO:0000313" key="4">
    <source>
        <dbReference type="Proteomes" id="UP001233314"/>
    </source>
</evidence>
<keyword evidence="2" id="KW-0472">Membrane</keyword>
<name>A0ABT9AZS0_9ACTN</name>
<feature type="transmembrane region" description="Helical" evidence="2">
    <location>
        <begin position="914"/>
        <end position="930"/>
    </location>
</feature>
<evidence type="ECO:0008006" key="5">
    <source>
        <dbReference type="Google" id="ProtNLM"/>
    </source>
</evidence>
<feature type="transmembrane region" description="Helical" evidence="2">
    <location>
        <begin position="728"/>
        <end position="761"/>
    </location>
</feature>
<feature type="transmembrane region" description="Helical" evidence="2">
    <location>
        <begin position="346"/>
        <end position="365"/>
    </location>
</feature>
<feature type="transmembrane region" description="Helical" evidence="2">
    <location>
        <begin position="505"/>
        <end position="524"/>
    </location>
</feature>
<feature type="transmembrane region" description="Helical" evidence="2">
    <location>
        <begin position="817"/>
        <end position="833"/>
    </location>
</feature>
<gene>
    <name evidence="3" type="ORF">Q5722_05880</name>
</gene>